<sequence length="60" mass="7140">MQGVSDGRKRALFILINLFRSVGMEKDELEKRIDDWNKKNEIPLKQGYIKSQLAWAYRNK</sequence>
<feature type="non-terminal residue" evidence="1">
    <location>
        <position position="60"/>
    </location>
</feature>
<gene>
    <name evidence="1" type="ORF">S06H3_66424</name>
</gene>
<reference evidence="1" key="1">
    <citation type="journal article" date="2014" name="Front. Microbiol.">
        <title>High frequency of phylogenetically diverse reductive dehalogenase-homologous genes in deep subseafloor sedimentary metagenomes.</title>
        <authorList>
            <person name="Kawai M."/>
            <person name="Futagami T."/>
            <person name="Toyoda A."/>
            <person name="Takaki Y."/>
            <person name="Nishi S."/>
            <person name="Hori S."/>
            <person name="Arai W."/>
            <person name="Tsubouchi T."/>
            <person name="Morono Y."/>
            <person name="Uchiyama I."/>
            <person name="Ito T."/>
            <person name="Fujiyama A."/>
            <person name="Inagaki F."/>
            <person name="Takami H."/>
        </authorList>
    </citation>
    <scope>NUCLEOTIDE SEQUENCE</scope>
    <source>
        <strain evidence="1">Expedition CK06-06</strain>
    </source>
</reference>
<dbReference type="AlphaFoldDB" id="X1QF54"/>
<accession>X1QF54</accession>
<proteinExistence type="predicted"/>
<name>X1QF54_9ZZZZ</name>
<organism evidence="1">
    <name type="scientific">marine sediment metagenome</name>
    <dbReference type="NCBI Taxonomy" id="412755"/>
    <lineage>
        <taxon>unclassified sequences</taxon>
        <taxon>metagenomes</taxon>
        <taxon>ecological metagenomes</taxon>
    </lineage>
</organism>
<dbReference type="EMBL" id="BARV01045259">
    <property type="protein sequence ID" value="GAI67112.1"/>
    <property type="molecule type" value="Genomic_DNA"/>
</dbReference>
<comment type="caution">
    <text evidence="1">The sequence shown here is derived from an EMBL/GenBank/DDBJ whole genome shotgun (WGS) entry which is preliminary data.</text>
</comment>
<evidence type="ECO:0000313" key="1">
    <source>
        <dbReference type="EMBL" id="GAI67112.1"/>
    </source>
</evidence>
<protein>
    <submittedName>
        <fullName evidence="1">Uncharacterized protein</fullName>
    </submittedName>
</protein>